<dbReference type="RefSeq" id="WP_305009254.1">
    <property type="nucleotide sequence ID" value="NZ_JAUQSY010000027.1"/>
</dbReference>
<dbReference type="Proteomes" id="UP001176429">
    <property type="component" value="Unassembled WGS sequence"/>
</dbReference>
<evidence type="ECO:0000313" key="2">
    <source>
        <dbReference type="EMBL" id="MDO7877796.1"/>
    </source>
</evidence>
<name>A0ABT9BMB8_9BACT</name>
<evidence type="ECO:0000256" key="1">
    <source>
        <dbReference type="SAM" id="SignalP"/>
    </source>
</evidence>
<gene>
    <name evidence="2" type="ORF">Q5H93_23875</name>
</gene>
<organism evidence="2 3">
    <name type="scientific">Hymenobacter aranciens</name>
    <dbReference type="NCBI Taxonomy" id="3063996"/>
    <lineage>
        <taxon>Bacteria</taxon>
        <taxon>Pseudomonadati</taxon>
        <taxon>Bacteroidota</taxon>
        <taxon>Cytophagia</taxon>
        <taxon>Cytophagales</taxon>
        <taxon>Hymenobacteraceae</taxon>
        <taxon>Hymenobacter</taxon>
    </lineage>
</organism>
<keyword evidence="3" id="KW-1185">Reference proteome</keyword>
<dbReference type="EMBL" id="JAUQSY010000027">
    <property type="protein sequence ID" value="MDO7877796.1"/>
    <property type="molecule type" value="Genomic_DNA"/>
</dbReference>
<reference evidence="2" key="1">
    <citation type="submission" date="2023-07" db="EMBL/GenBank/DDBJ databases">
        <authorList>
            <person name="Kim M.K."/>
        </authorList>
    </citation>
    <scope>NUCLEOTIDE SEQUENCE</scope>
    <source>
        <strain evidence="2">ASUV-10-1</strain>
    </source>
</reference>
<protein>
    <submittedName>
        <fullName evidence="2">Uncharacterized protein</fullName>
    </submittedName>
</protein>
<feature type="signal peptide" evidence="1">
    <location>
        <begin position="1"/>
        <end position="26"/>
    </location>
</feature>
<proteinExistence type="predicted"/>
<evidence type="ECO:0000313" key="3">
    <source>
        <dbReference type="Proteomes" id="UP001176429"/>
    </source>
</evidence>
<sequence length="781" mass="77962">MAHFSTFSRYLLALLLLLAAPLATLAQVQTPGVGIGTTAPDASAALDIVSSAKGALLPRLTASQRLGIASPATGLLVFQTDAPAGFYYNAGTPAAPDWQLLGAGDNLGNHLATQALNLQGNALTGTGTSISGLGVGVRADGGLNLGQRGPGHHLLLGYQAGRSLLPDSAAGEGLFNSFSGYQSGQATTTGSANVFGGYQSGYSNTSGTGNLFMGYQSGYANTTGEGNHFLGYHSGYSNTTGFANHFDGVRSGFANTTGFNNQYLGFNAGAQSVTGDHNLFVGYGSGLFNRAGSRLTALGANSGPSFLAGADSLTNATAVGADVSLTESNTVVLGNNASVGIGTSAPAEKLQVVGTVYSSAGGFRFPDNTVQTTAAVSAPANGFVQNQATPQASADFNVAGTGTVGGLLTAGSASVTGRVGIGTTTPTQALDVRGNLRLGDDGSGAGAGQAIEWVGPGVTSDPVGIYRLNPAADQSELRVVVGDVPDANDKFVVGRMGGTSTEGGIPTGSFTPTFSVSSTGQVQAPGLAGTGTRVVTADAAGTLATQALPVDTDAQQLSLSGSTLALTNGGSVTLPTASGDNLGNHTATQALDLGTNALVGNGGTTGLSVDAAGNAQLPAARAYTYAAAKAYTASYGPSDFQTAQVGVSVPTNKILNAPGGTFEQMYVDQAGTVRAALHLPQGAVVTSLLLYYNQSTANAASYITLELVANRMGSRGAVTKLATFTSAGAYTLQTPVTITPSAAVAIDNATFLYSLRATFGASSSTLSISGVTVNYTVTQAD</sequence>
<keyword evidence="1" id="KW-0732">Signal</keyword>
<comment type="caution">
    <text evidence="2">The sequence shown here is derived from an EMBL/GenBank/DDBJ whole genome shotgun (WGS) entry which is preliminary data.</text>
</comment>
<accession>A0ABT9BMB8</accession>
<feature type="chain" id="PRO_5045055358" evidence="1">
    <location>
        <begin position="27"/>
        <end position="781"/>
    </location>
</feature>